<keyword evidence="1" id="KW-0812">Transmembrane</keyword>
<reference evidence="2 3" key="1">
    <citation type="submission" date="2018-12" db="EMBL/GenBank/DDBJ databases">
        <title>Draft genome sequence of Embleya hyalina NBRC 13850T.</title>
        <authorList>
            <person name="Komaki H."/>
            <person name="Hosoyama A."/>
            <person name="Kimura A."/>
            <person name="Ichikawa N."/>
            <person name="Tamura T."/>
        </authorList>
    </citation>
    <scope>NUCLEOTIDE SEQUENCE [LARGE SCALE GENOMIC DNA]</scope>
    <source>
        <strain evidence="2 3">NBRC 13850</strain>
    </source>
</reference>
<feature type="transmembrane region" description="Helical" evidence="1">
    <location>
        <begin position="133"/>
        <end position="155"/>
    </location>
</feature>
<protein>
    <recommendedName>
        <fullName evidence="4">DUF4386 family protein</fullName>
    </recommendedName>
</protein>
<feature type="transmembrane region" description="Helical" evidence="1">
    <location>
        <begin position="47"/>
        <end position="69"/>
    </location>
</feature>
<keyword evidence="1" id="KW-1133">Transmembrane helix</keyword>
<evidence type="ECO:0000256" key="1">
    <source>
        <dbReference type="SAM" id="Phobius"/>
    </source>
</evidence>
<feature type="transmembrane region" description="Helical" evidence="1">
    <location>
        <begin position="189"/>
        <end position="205"/>
    </location>
</feature>
<sequence>MGNTPFRIPGEPLMTRTAFHLAPALMGAYGVVRLIDGIDGQHGPGPAWTVGHLLFLGSLLLYGVVIAGLRRRILDTEGGGRARRITAGALTTVAAVGLAAFVRVAVVDIVVGLKAADAAEKSALSDRYADVPAVIPQAFYEIGPVFFMLGLLALFVQYAVVGPRRGLASAAAPVLVLVGFVAIMADLNLLPIGAALIWVALVPLTRADTVTRVRRDAPVTAAA</sequence>
<feature type="transmembrane region" description="Helical" evidence="1">
    <location>
        <begin position="17"/>
        <end position="35"/>
    </location>
</feature>
<organism evidence="2 3">
    <name type="scientific">Embleya hyalina</name>
    <dbReference type="NCBI Taxonomy" id="516124"/>
    <lineage>
        <taxon>Bacteria</taxon>
        <taxon>Bacillati</taxon>
        <taxon>Actinomycetota</taxon>
        <taxon>Actinomycetes</taxon>
        <taxon>Kitasatosporales</taxon>
        <taxon>Streptomycetaceae</taxon>
        <taxon>Embleya</taxon>
    </lineage>
</organism>
<name>A0A401YRC8_9ACTN</name>
<feature type="transmembrane region" description="Helical" evidence="1">
    <location>
        <begin position="167"/>
        <end position="183"/>
    </location>
</feature>
<keyword evidence="1" id="KW-0472">Membrane</keyword>
<feature type="transmembrane region" description="Helical" evidence="1">
    <location>
        <begin position="90"/>
        <end position="113"/>
    </location>
</feature>
<comment type="caution">
    <text evidence="2">The sequence shown here is derived from an EMBL/GenBank/DDBJ whole genome shotgun (WGS) entry which is preliminary data.</text>
</comment>
<evidence type="ECO:0008006" key="4">
    <source>
        <dbReference type="Google" id="ProtNLM"/>
    </source>
</evidence>
<evidence type="ECO:0000313" key="3">
    <source>
        <dbReference type="Proteomes" id="UP000286931"/>
    </source>
</evidence>
<dbReference type="Proteomes" id="UP000286931">
    <property type="component" value="Unassembled WGS sequence"/>
</dbReference>
<proteinExistence type="predicted"/>
<keyword evidence="3" id="KW-1185">Reference proteome</keyword>
<gene>
    <name evidence="2" type="ORF">EHYA_04835</name>
</gene>
<accession>A0A401YRC8</accession>
<evidence type="ECO:0000313" key="2">
    <source>
        <dbReference type="EMBL" id="GCD97147.1"/>
    </source>
</evidence>
<dbReference type="AlphaFoldDB" id="A0A401YRC8"/>
<dbReference type="EMBL" id="BIFH01000023">
    <property type="protein sequence ID" value="GCD97147.1"/>
    <property type="molecule type" value="Genomic_DNA"/>
</dbReference>